<organism evidence="2 3">
    <name type="scientific">Geranomyces variabilis</name>
    <dbReference type="NCBI Taxonomy" id="109894"/>
    <lineage>
        <taxon>Eukaryota</taxon>
        <taxon>Fungi</taxon>
        <taxon>Fungi incertae sedis</taxon>
        <taxon>Chytridiomycota</taxon>
        <taxon>Chytridiomycota incertae sedis</taxon>
        <taxon>Chytridiomycetes</taxon>
        <taxon>Spizellomycetales</taxon>
        <taxon>Powellomycetaceae</taxon>
        <taxon>Geranomyces</taxon>
    </lineage>
</organism>
<feature type="compositionally biased region" description="Polar residues" evidence="1">
    <location>
        <begin position="40"/>
        <end position="51"/>
    </location>
</feature>
<evidence type="ECO:0000313" key="2">
    <source>
        <dbReference type="EMBL" id="KAJ3176217.1"/>
    </source>
</evidence>
<evidence type="ECO:0000256" key="1">
    <source>
        <dbReference type="SAM" id="MobiDB-lite"/>
    </source>
</evidence>
<feature type="compositionally biased region" description="Pro residues" evidence="1">
    <location>
        <begin position="420"/>
        <end position="431"/>
    </location>
</feature>
<feature type="compositionally biased region" description="Low complexity" evidence="1">
    <location>
        <begin position="1"/>
        <end position="20"/>
    </location>
</feature>
<comment type="caution">
    <text evidence="2">The sequence shown here is derived from an EMBL/GenBank/DDBJ whole genome shotgun (WGS) entry which is preliminary data.</text>
</comment>
<feature type="region of interest" description="Disordered" evidence="1">
    <location>
        <begin position="887"/>
        <end position="914"/>
    </location>
</feature>
<gene>
    <name evidence="2" type="ORF">HDU87_005432</name>
</gene>
<feature type="region of interest" description="Disordered" evidence="1">
    <location>
        <begin position="1"/>
        <end position="98"/>
    </location>
</feature>
<evidence type="ECO:0000313" key="3">
    <source>
        <dbReference type="Proteomes" id="UP001212152"/>
    </source>
</evidence>
<feature type="region of interest" description="Disordered" evidence="1">
    <location>
        <begin position="414"/>
        <end position="450"/>
    </location>
</feature>
<proteinExistence type="predicted"/>
<accession>A0AAD5THK3</accession>
<reference evidence="2" key="1">
    <citation type="submission" date="2020-05" db="EMBL/GenBank/DDBJ databases">
        <title>Phylogenomic resolution of chytrid fungi.</title>
        <authorList>
            <person name="Stajich J.E."/>
            <person name="Amses K."/>
            <person name="Simmons R."/>
            <person name="Seto K."/>
            <person name="Myers J."/>
            <person name="Bonds A."/>
            <person name="Quandt C.A."/>
            <person name="Barry K."/>
            <person name="Liu P."/>
            <person name="Grigoriev I."/>
            <person name="Longcore J.E."/>
            <person name="James T.Y."/>
        </authorList>
    </citation>
    <scope>NUCLEOTIDE SEQUENCE</scope>
    <source>
        <strain evidence="2">JEL0379</strain>
    </source>
</reference>
<feature type="region of interest" description="Disordered" evidence="1">
    <location>
        <begin position="621"/>
        <end position="654"/>
    </location>
</feature>
<feature type="compositionally biased region" description="Polar residues" evidence="1">
    <location>
        <begin position="71"/>
        <end position="82"/>
    </location>
</feature>
<dbReference type="Proteomes" id="UP001212152">
    <property type="component" value="Unassembled WGS sequence"/>
</dbReference>
<dbReference type="EMBL" id="JADGJQ010000043">
    <property type="protein sequence ID" value="KAJ3176217.1"/>
    <property type="molecule type" value="Genomic_DNA"/>
</dbReference>
<feature type="region of interest" description="Disordered" evidence="1">
    <location>
        <begin position="234"/>
        <end position="261"/>
    </location>
</feature>
<sequence length="1030" mass="112122">MTASVTAPLAPSTTPPSLVSETAGDRNDPGDINVLRTRRAVTNSPFQSLMRTRQDKPPATADHTTGEKGIANNSNSPSAAQEEQQRWKAKTATSASATRPNAIRKNLFVLADRGANAAAAADGSSDDDSSAVAPHARASQNQHKHSPKRQLADSISVAKHGTHWRAKQALPSVEMWERAGVTKVAKVPTPPPDAPSAQALSSDPPATANAEKNKRAVSESKAGDVVEDFWPILKDGSPKTSSPSKLSKITPASLSLPPRDTVKMPAAAEGDFGARRGSSSASIEDAIKLPSEPVEYAAVESGELVTGLPMSRIFEPSDSEKQHPAITENVPPCVAPESALLHGDGAPEATSRVPHFEKIAMRRVWSPSRLQVPSFSAGSIFDDPDWMQAFMPPVPTPTPPVQPDVLLNDSRKPVAAKSPCVPPRPSLPPEEAPAEKHFVAHGPPGGAPRRRDSLGHDFEPELASLANSLDEGFEDDPKYHFHTLTRPESLGSLVDDIMGRPPRQRSGKTVRFGRAWNGELESRRLLFASPEPDAMTYEGRIGVLYLQMNRLCMQHVQPTAFTEVTINIRQHKAERLYEREITRLLPPGVTTLELDFDCEIPLLPTHPVSLVFYVKTLSEDRSSPSPPSPCSLPNGATPVQPGSGCAPAGTRPAHGRKNSLISFFRSKRPEDGSLTPPPPRPPPKRSGYGNGAKDAPPQLTVAESDPFRLEQWTALLDAASGNLVDYVFTARLLEWKNALVHGAAIGSAVCRMGFLPFLDSRMHRALWPKRVQDYAMGVRVAEWNEALSMEGYLWQLGGDVRTSGELTYCHLKMFQRRYYKLHGPLLSVYAACSNPRVTDVPWEEYDFDPDTQLPLPLEQSHGANRIATIELANLESWCSYEKPRARQGSVTVPDPDASNDAADGAPSLGEHERTMLPTPSAAVVLLFKDGREIILGVDPDEVGRYQRESDRFATTSSSDSSGQSLRQVKQSSASQLTHMQWRPLDIADMWKQAFNEVLNGVKYDIPVWVQPLKDWRANGGTIVDGQPAEG</sequence>
<dbReference type="AlphaFoldDB" id="A0AAD5THK3"/>
<feature type="region of interest" description="Disordered" evidence="1">
    <location>
        <begin position="946"/>
        <end position="973"/>
    </location>
</feature>
<protein>
    <submittedName>
        <fullName evidence="2">Uncharacterized protein</fullName>
    </submittedName>
</protein>
<feature type="compositionally biased region" description="Basic and acidic residues" evidence="1">
    <location>
        <begin position="211"/>
        <end position="221"/>
    </location>
</feature>
<feature type="compositionally biased region" description="Low complexity" evidence="1">
    <location>
        <begin position="238"/>
        <end position="251"/>
    </location>
</feature>
<feature type="region of interest" description="Disordered" evidence="1">
    <location>
        <begin position="185"/>
        <end position="221"/>
    </location>
</feature>
<name>A0AAD5THK3_9FUNG</name>
<keyword evidence="3" id="KW-1185">Reference proteome</keyword>
<feature type="region of interest" description="Disordered" evidence="1">
    <location>
        <begin position="666"/>
        <end position="699"/>
    </location>
</feature>
<feature type="region of interest" description="Disordered" evidence="1">
    <location>
        <begin position="119"/>
        <end position="152"/>
    </location>
</feature>